<evidence type="ECO:0000256" key="4">
    <source>
        <dbReference type="ARBA" id="ARBA00022825"/>
    </source>
</evidence>
<gene>
    <name evidence="8" type="ORF">SAMN04487820_101388</name>
</gene>
<name>A0A1G8VWX7_ACTMZ</name>
<dbReference type="PANTHER" id="PTHR43343:SF3">
    <property type="entry name" value="PROTEASE DO-LIKE 8, CHLOROPLASTIC"/>
    <property type="match status" value="1"/>
</dbReference>
<dbReference type="Pfam" id="PF13180">
    <property type="entry name" value="PDZ_2"/>
    <property type="match status" value="1"/>
</dbReference>
<dbReference type="PANTHER" id="PTHR43343">
    <property type="entry name" value="PEPTIDASE S12"/>
    <property type="match status" value="1"/>
</dbReference>
<dbReference type="InterPro" id="IPR001478">
    <property type="entry name" value="PDZ"/>
</dbReference>
<keyword evidence="6" id="KW-0812">Transmembrane</keyword>
<dbReference type="InterPro" id="IPR001940">
    <property type="entry name" value="Peptidase_S1C"/>
</dbReference>
<feature type="transmembrane region" description="Helical" evidence="6">
    <location>
        <begin position="187"/>
        <end position="205"/>
    </location>
</feature>
<keyword evidence="6" id="KW-1133">Transmembrane helix</keyword>
<dbReference type="Gene3D" id="2.40.10.10">
    <property type="entry name" value="Trypsin-like serine proteases"/>
    <property type="match status" value="2"/>
</dbReference>
<dbReference type="InterPro" id="IPR036034">
    <property type="entry name" value="PDZ_sf"/>
</dbReference>
<dbReference type="InterPro" id="IPR043504">
    <property type="entry name" value="Peptidase_S1_PA_chymotrypsin"/>
</dbReference>
<dbReference type="PRINTS" id="PR00834">
    <property type="entry name" value="PROTEASES2C"/>
</dbReference>
<proteinExistence type="inferred from homology"/>
<dbReference type="Pfam" id="PF13365">
    <property type="entry name" value="Trypsin_2"/>
    <property type="match status" value="1"/>
</dbReference>
<accession>A0A1G8VWX7</accession>
<dbReference type="FunFam" id="2.40.10.10:FF:000001">
    <property type="entry name" value="Periplasmic serine protease DegS"/>
    <property type="match status" value="1"/>
</dbReference>
<protein>
    <submittedName>
        <fullName evidence="8">Serine protease, S1-C subfamily, contains C-terminal PDZ domain</fullName>
    </submittedName>
</protein>
<keyword evidence="4" id="KW-0720">Serine protease</keyword>
<feature type="compositionally biased region" description="Polar residues" evidence="5">
    <location>
        <begin position="1"/>
        <end position="10"/>
    </location>
</feature>
<evidence type="ECO:0000313" key="8">
    <source>
        <dbReference type="EMBL" id="SDJ70574.1"/>
    </source>
</evidence>
<evidence type="ECO:0000313" key="9">
    <source>
        <dbReference type="Proteomes" id="UP000199213"/>
    </source>
</evidence>
<dbReference type="PROSITE" id="PS50106">
    <property type="entry name" value="PDZ"/>
    <property type="match status" value="1"/>
</dbReference>
<sequence>MSEQPRTSAHQGDPGRQGAPGEHSGTDGPAAGVERDEPTSDTASGHSSPGNGSDEHPPEAAVFGRPEGVRGSFDNRGIDSTPRVNHAPLTPESLAHAFGRPAGASEPLQRAPGETEARQQGEAGDDEPVFWNEQGERDPWRDPTAGAVLGGPALEENRTESGASSGEGPLLSAREVLFGRRVRPRSLLTLGLVVLLLGAAGGFVGRITAEEGNPLTNPDVTLASVEPGNDRPAGAVSGVASRVVPAVVSVEVRIGSEGGTGSGVVIDGNGYVVTNNHVVSMAADTPNAKIFTVFSDGTRTSARIVGRDPQTDLAVLKVEVSNPTVAQLGSSEDLRVGDRVLAIGSPLGLDNTVTSGIVSSLDRPMRLAGEGTDTNAVIDAIQTDAAVNPGNSGGALVSGNGAVVGINTAIRTLGTGGSSGSIGLGFAIPIDKVRRIAQQLIRTGEVRHAELGVNTKSVTDGLADGAQVQNVKQGSAAEKAGVVEGDVITKVDDREITGADELQVAVDEHDVGAVVPVTVVRDGNELVLDVTLQ</sequence>
<evidence type="ECO:0000259" key="7">
    <source>
        <dbReference type="PROSITE" id="PS50106"/>
    </source>
</evidence>
<keyword evidence="9" id="KW-1185">Reference proteome</keyword>
<dbReference type="OrthoDB" id="9758917at2"/>
<feature type="region of interest" description="Disordered" evidence="5">
    <location>
        <begin position="1"/>
        <end position="151"/>
    </location>
</feature>
<dbReference type="SUPFAM" id="SSF50156">
    <property type="entry name" value="PDZ domain-like"/>
    <property type="match status" value="1"/>
</dbReference>
<dbReference type="EMBL" id="FNFM01000001">
    <property type="protein sequence ID" value="SDJ70574.1"/>
    <property type="molecule type" value="Genomic_DNA"/>
</dbReference>
<organism evidence="8 9">
    <name type="scientific">Actinopolyspora mzabensis</name>
    <dbReference type="NCBI Taxonomy" id="995066"/>
    <lineage>
        <taxon>Bacteria</taxon>
        <taxon>Bacillati</taxon>
        <taxon>Actinomycetota</taxon>
        <taxon>Actinomycetes</taxon>
        <taxon>Actinopolysporales</taxon>
        <taxon>Actinopolysporaceae</taxon>
        <taxon>Actinopolyspora</taxon>
    </lineage>
</organism>
<dbReference type="SMART" id="SM00228">
    <property type="entry name" value="PDZ"/>
    <property type="match status" value="1"/>
</dbReference>
<dbReference type="GO" id="GO:0004252">
    <property type="term" value="F:serine-type endopeptidase activity"/>
    <property type="evidence" value="ECO:0007669"/>
    <property type="project" value="InterPro"/>
</dbReference>
<dbReference type="GO" id="GO:0006508">
    <property type="term" value="P:proteolysis"/>
    <property type="evidence" value="ECO:0007669"/>
    <property type="project" value="UniProtKB-KW"/>
</dbReference>
<evidence type="ECO:0000256" key="1">
    <source>
        <dbReference type="ARBA" id="ARBA00010541"/>
    </source>
</evidence>
<evidence type="ECO:0000256" key="5">
    <source>
        <dbReference type="SAM" id="MobiDB-lite"/>
    </source>
</evidence>
<keyword evidence="2 8" id="KW-0645">Protease</keyword>
<dbReference type="Proteomes" id="UP000199213">
    <property type="component" value="Unassembled WGS sequence"/>
</dbReference>
<dbReference type="Gene3D" id="2.30.42.10">
    <property type="match status" value="1"/>
</dbReference>
<keyword evidence="6" id="KW-0472">Membrane</keyword>
<feature type="compositionally biased region" description="Polar residues" evidence="5">
    <location>
        <begin position="40"/>
        <end position="51"/>
    </location>
</feature>
<keyword evidence="3" id="KW-0378">Hydrolase</keyword>
<dbReference type="SUPFAM" id="SSF50494">
    <property type="entry name" value="Trypsin-like serine proteases"/>
    <property type="match status" value="1"/>
</dbReference>
<dbReference type="InterPro" id="IPR051201">
    <property type="entry name" value="Chloro_Bact_Ser_Proteases"/>
</dbReference>
<reference evidence="9" key="1">
    <citation type="submission" date="2016-10" db="EMBL/GenBank/DDBJ databases">
        <authorList>
            <person name="Varghese N."/>
            <person name="Submissions S."/>
        </authorList>
    </citation>
    <scope>NUCLEOTIDE SEQUENCE [LARGE SCALE GENOMIC DNA]</scope>
    <source>
        <strain evidence="9">DSM 45460</strain>
    </source>
</reference>
<dbReference type="InterPro" id="IPR009003">
    <property type="entry name" value="Peptidase_S1_PA"/>
</dbReference>
<comment type="similarity">
    <text evidence="1">Belongs to the peptidase S1C family.</text>
</comment>
<dbReference type="AlphaFoldDB" id="A0A1G8VWX7"/>
<evidence type="ECO:0000256" key="2">
    <source>
        <dbReference type="ARBA" id="ARBA00022670"/>
    </source>
</evidence>
<evidence type="ECO:0000256" key="6">
    <source>
        <dbReference type="SAM" id="Phobius"/>
    </source>
</evidence>
<evidence type="ECO:0000256" key="3">
    <source>
        <dbReference type="ARBA" id="ARBA00022801"/>
    </source>
</evidence>
<feature type="domain" description="PDZ" evidence="7">
    <location>
        <begin position="440"/>
        <end position="523"/>
    </location>
</feature>